<dbReference type="GO" id="GO:0005829">
    <property type="term" value="C:cytosol"/>
    <property type="evidence" value="ECO:0007669"/>
    <property type="project" value="TreeGrafter"/>
</dbReference>
<protein>
    <submittedName>
        <fullName evidence="3">Luciferase family oxidoreductase group 1</fullName>
    </submittedName>
</protein>
<dbReference type="InterPro" id="IPR050766">
    <property type="entry name" value="Bact_Lucif_Oxidored"/>
</dbReference>
<dbReference type="SUPFAM" id="SSF51679">
    <property type="entry name" value="Bacterial luciferase-like"/>
    <property type="match status" value="1"/>
</dbReference>
<dbReference type="InterPro" id="IPR019949">
    <property type="entry name" value="CmoO-like"/>
</dbReference>
<dbReference type="RefSeq" id="WP_106347527.1">
    <property type="nucleotide sequence ID" value="NZ_PVUE01000002.1"/>
</dbReference>
<dbReference type="PANTHER" id="PTHR30137:SF6">
    <property type="entry name" value="LUCIFERASE-LIKE MONOOXYGENASE"/>
    <property type="match status" value="1"/>
</dbReference>
<evidence type="ECO:0000313" key="3">
    <source>
        <dbReference type="EMBL" id="PRZ43347.1"/>
    </source>
</evidence>
<comment type="caution">
    <text evidence="3">The sequence shown here is derived from an EMBL/GenBank/DDBJ whole genome shotgun (WGS) entry which is preliminary data.</text>
</comment>
<proteinExistence type="predicted"/>
<gene>
    <name evidence="3" type="ORF">CLV47_10232</name>
</gene>
<evidence type="ECO:0000259" key="2">
    <source>
        <dbReference type="Pfam" id="PF00296"/>
    </source>
</evidence>
<dbReference type="NCBIfam" id="TIGR03558">
    <property type="entry name" value="oxido_grp_1"/>
    <property type="match status" value="1"/>
</dbReference>
<reference evidence="3 4" key="1">
    <citation type="submission" date="2018-03" db="EMBL/GenBank/DDBJ databases">
        <title>Genomic Encyclopedia of Archaeal and Bacterial Type Strains, Phase II (KMG-II): from individual species to whole genera.</title>
        <authorList>
            <person name="Goeker M."/>
        </authorList>
    </citation>
    <scope>NUCLEOTIDE SEQUENCE [LARGE SCALE GENOMIC DNA]</scope>
    <source>
        <strain evidence="3 4">DSM 100065</strain>
    </source>
</reference>
<organism evidence="3 4">
    <name type="scientific">Antricoccus suffuscus</name>
    <dbReference type="NCBI Taxonomy" id="1629062"/>
    <lineage>
        <taxon>Bacteria</taxon>
        <taxon>Bacillati</taxon>
        <taxon>Actinomycetota</taxon>
        <taxon>Actinomycetes</taxon>
        <taxon>Geodermatophilales</taxon>
        <taxon>Antricoccaceae</taxon>
        <taxon>Antricoccus</taxon>
    </lineage>
</organism>
<dbReference type="InterPro" id="IPR036661">
    <property type="entry name" value="Luciferase-like_sf"/>
</dbReference>
<dbReference type="Gene3D" id="3.20.20.30">
    <property type="entry name" value="Luciferase-like domain"/>
    <property type="match status" value="1"/>
</dbReference>
<comment type="similarity">
    <text evidence="1">To bacterial alkanal monooxygenase alpha and beta chains.</text>
</comment>
<sequence length="335" mass="36889">MPASFPVSILDFVAISGTHTPRETIAQTVEVAQLAERLGYKRYWVPEHHNHLGLAFTSTEVMIAHLAAATERIRVGAAGVMLPNHAPLKVAEVFRTLEAIHPGRIDLGLGRAPGTDGLTAYALRRGDEVDNFGQQAGELFAFLYDDFPADHPYRQVVAAPLSEQPPEIFMLGSSEYGPRFAAVNGLSAVFAHHMSPDLAVLALQDYRARFQPSKYLAEPRSIVSALAFASEEPDVVDAAIATWMMFGDRLKRGERGPRASLDEALDFARTDEFNGRRQAQLERVFAGRPDEVAERLRRLVADTEADELVVVCPLGEQGPRLHSFEHLAKQLDLAD</sequence>
<dbReference type="OrthoDB" id="9780518at2"/>
<name>A0A2T1A4B6_9ACTN</name>
<evidence type="ECO:0000256" key="1">
    <source>
        <dbReference type="ARBA" id="ARBA00007789"/>
    </source>
</evidence>
<evidence type="ECO:0000313" key="4">
    <source>
        <dbReference type="Proteomes" id="UP000237752"/>
    </source>
</evidence>
<dbReference type="InterPro" id="IPR011251">
    <property type="entry name" value="Luciferase-like_dom"/>
</dbReference>
<dbReference type="PANTHER" id="PTHR30137">
    <property type="entry name" value="LUCIFERASE-LIKE MONOOXYGENASE"/>
    <property type="match status" value="1"/>
</dbReference>
<accession>A0A2T1A4B6</accession>
<dbReference type="EMBL" id="PVUE01000002">
    <property type="protein sequence ID" value="PRZ43347.1"/>
    <property type="molecule type" value="Genomic_DNA"/>
</dbReference>
<keyword evidence="4" id="KW-1185">Reference proteome</keyword>
<dbReference type="Proteomes" id="UP000237752">
    <property type="component" value="Unassembled WGS sequence"/>
</dbReference>
<dbReference type="Pfam" id="PF00296">
    <property type="entry name" value="Bac_luciferase"/>
    <property type="match status" value="1"/>
</dbReference>
<dbReference type="AlphaFoldDB" id="A0A2T1A4B6"/>
<dbReference type="GO" id="GO:0016705">
    <property type="term" value="F:oxidoreductase activity, acting on paired donors, with incorporation or reduction of molecular oxygen"/>
    <property type="evidence" value="ECO:0007669"/>
    <property type="project" value="InterPro"/>
</dbReference>
<feature type="domain" description="Luciferase-like" evidence="2">
    <location>
        <begin position="11"/>
        <end position="301"/>
    </location>
</feature>